<evidence type="ECO:0000313" key="2">
    <source>
        <dbReference type="EMBL" id="CAI5447820.1"/>
    </source>
</evidence>
<dbReference type="EMBL" id="CANHGI010000004">
    <property type="protein sequence ID" value="CAI5447820.1"/>
    <property type="molecule type" value="Genomic_DNA"/>
</dbReference>
<accession>A0A9P1N1B1</accession>
<feature type="chain" id="PRO_5040358711" description="Nuclear transport factor 2 family protein" evidence="1">
    <location>
        <begin position="20"/>
        <end position="138"/>
    </location>
</feature>
<dbReference type="InterPro" id="IPR032710">
    <property type="entry name" value="NTF2-like_dom_sf"/>
</dbReference>
<evidence type="ECO:0000256" key="1">
    <source>
        <dbReference type="SAM" id="SignalP"/>
    </source>
</evidence>
<proteinExistence type="predicted"/>
<sequence length="138" mass="15938">MKLIVSISLLLIIFNQAQSSDSKDFEFAREYFLDTIRLANAGELDKVRARFFDHFVVHHPRGKYSLEKFIEYLRGANATLIPVPTHVDTNDHEYVTDPNVVVLSFSMPDLGEEYDFELEGVIDREKNEMKFSSATVYL</sequence>
<name>A0A9P1N1B1_9PELO</name>
<protein>
    <recommendedName>
        <fullName evidence="4">Nuclear transport factor 2 family protein</fullName>
    </recommendedName>
</protein>
<gene>
    <name evidence="2" type="ORF">CAMP_LOCUS10457</name>
</gene>
<keyword evidence="3" id="KW-1185">Reference proteome</keyword>
<dbReference type="SUPFAM" id="SSF54427">
    <property type="entry name" value="NTF2-like"/>
    <property type="match status" value="1"/>
</dbReference>
<feature type="signal peptide" evidence="1">
    <location>
        <begin position="1"/>
        <end position="19"/>
    </location>
</feature>
<reference evidence="2" key="1">
    <citation type="submission" date="2022-11" db="EMBL/GenBank/DDBJ databases">
        <authorList>
            <person name="Kikuchi T."/>
        </authorList>
    </citation>
    <scope>NUCLEOTIDE SEQUENCE</scope>
    <source>
        <strain evidence="2">PS1010</strain>
    </source>
</reference>
<dbReference type="AlphaFoldDB" id="A0A9P1N1B1"/>
<keyword evidence="1" id="KW-0732">Signal</keyword>
<organism evidence="2 3">
    <name type="scientific">Caenorhabditis angaria</name>
    <dbReference type="NCBI Taxonomy" id="860376"/>
    <lineage>
        <taxon>Eukaryota</taxon>
        <taxon>Metazoa</taxon>
        <taxon>Ecdysozoa</taxon>
        <taxon>Nematoda</taxon>
        <taxon>Chromadorea</taxon>
        <taxon>Rhabditida</taxon>
        <taxon>Rhabditina</taxon>
        <taxon>Rhabditomorpha</taxon>
        <taxon>Rhabditoidea</taxon>
        <taxon>Rhabditidae</taxon>
        <taxon>Peloderinae</taxon>
        <taxon>Caenorhabditis</taxon>
    </lineage>
</organism>
<evidence type="ECO:0008006" key="4">
    <source>
        <dbReference type="Google" id="ProtNLM"/>
    </source>
</evidence>
<comment type="caution">
    <text evidence="2">The sequence shown here is derived from an EMBL/GenBank/DDBJ whole genome shotgun (WGS) entry which is preliminary data.</text>
</comment>
<dbReference type="Proteomes" id="UP001152747">
    <property type="component" value="Unassembled WGS sequence"/>
</dbReference>
<evidence type="ECO:0000313" key="3">
    <source>
        <dbReference type="Proteomes" id="UP001152747"/>
    </source>
</evidence>